<keyword evidence="1" id="KW-0326">Glycosidase</keyword>
<dbReference type="InterPro" id="IPR037176">
    <property type="entry name" value="Osmotin/thaumatin-like_sf"/>
</dbReference>
<dbReference type="PANTHER" id="PTHR38165">
    <property type="match status" value="1"/>
</dbReference>
<dbReference type="AlphaFoldDB" id="A0A221VZ74"/>
<evidence type="ECO:0000313" key="1">
    <source>
        <dbReference type="EMBL" id="ASO18794.1"/>
    </source>
</evidence>
<keyword evidence="2" id="KW-1185">Reference proteome</keyword>
<dbReference type="InterPro" id="IPR032477">
    <property type="entry name" value="Glyco_hydro_64"/>
</dbReference>
<dbReference type="Pfam" id="PF16483">
    <property type="entry name" value="Glyco_hydro_64"/>
    <property type="match status" value="1"/>
</dbReference>
<dbReference type="EMBL" id="CP022521">
    <property type="protein sequence ID" value="ASO18794.1"/>
    <property type="molecule type" value="Genomic_DNA"/>
</dbReference>
<dbReference type="Proteomes" id="UP000204221">
    <property type="component" value="Chromosome"/>
</dbReference>
<dbReference type="Gene3D" id="3.30.920.50">
    <property type="entry name" value="Beta-1,3-glucanase, C-terminal domain"/>
    <property type="match status" value="1"/>
</dbReference>
<dbReference type="InterPro" id="IPR037398">
    <property type="entry name" value="Glyco_hydro_64_fam"/>
</dbReference>
<evidence type="ECO:0000313" key="2">
    <source>
        <dbReference type="Proteomes" id="UP000204221"/>
    </source>
</evidence>
<dbReference type="InterPro" id="IPR006311">
    <property type="entry name" value="TAT_signal"/>
</dbReference>
<dbReference type="CDD" id="cd09216">
    <property type="entry name" value="GH64-LPHase-like"/>
    <property type="match status" value="1"/>
</dbReference>
<reference evidence="1 2" key="1">
    <citation type="submission" date="2017-07" db="EMBL/GenBank/DDBJ databases">
        <title>Complete genome sequence of Actinoalloteichus hoggarensis DSM 45943, type strain of Actinoalloteichus hoggarensis.</title>
        <authorList>
            <person name="Ruckert C."/>
            <person name="Nouioui I."/>
            <person name="Willmese J."/>
            <person name="van Wezel G."/>
            <person name="Klenk H.-P."/>
            <person name="Kalinowski J."/>
            <person name="Zotchev S.B."/>
        </authorList>
    </citation>
    <scope>NUCLEOTIDE SEQUENCE [LARGE SCALE GENOMIC DNA]</scope>
    <source>
        <strain evidence="1 2">DSM 45943</strain>
    </source>
</reference>
<dbReference type="EC" id="3.2.1.39" evidence="1"/>
<name>A0A221VZ74_9PSEU</name>
<dbReference type="KEGG" id="ahg:AHOG_05705"/>
<accession>A0A221VZ74</accession>
<keyword evidence="1" id="KW-0378">Hydrolase</keyword>
<dbReference type="PROSITE" id="PS52006">
    <property type="entry name" value="GH64"/>
    <property type="match status" value="1"/>
</dbReference>
<dbReference type="PROSITE" id="PS51318">
    <property type="entry name" value="TAT"/>
    <property type="match status" value="1"/>
</dbReference>
<organism evidence="1 2">
    <name type="scientific">Actinoalloteichus hoggarensis</name>
    <dbReference type="NCBI Taxonomy" id="1470176"/>
    <lineage>
        <taxon>Bacteria</taxon>
        <taxon>Bacillati</taxon>
        <taxon>Actinomycetota</taxon>
        <taxon>Actinomycetes</taxon>
        <taxon>Pseudonocardiales</taxon>
        <taxon>Pseudonocardiaceae</taxon>
        <taxon>Actinoalloteichus</taxon>
    </lineage>
</organism>
<dbReference type="InterPro" id="IPR042517">
    <property type="entry name" value="Glyco_hydro_64_N_2"/>
</dbReference>
<protein>
    <submittedName>
        <fullName evidence="1">Glucan endo-1,3-beta-glucosidase</fullName>
        <ecNumber evidence="1">3.2.1.39</ecNumber>
    </submittedName>
</protein>
<gene>
    <name evidence="1" type="ORF">AHOG_05705</name>
</gene>
<dbReference type="OrthoDB" id="5513218at2"/>
<dbReference type="GO" id="GO:0042973">
    <property type="term" value="F:glucan endo-1,3-beta-D-glucosidase activity"/>
    <property type="evidence" value="ECO:0007669"/>
    <property type="project" value="UniProtKB-EC"/>
</dbReference>
<sequence>MATRRLFLGGLAASALGGIALASELRPRITDEPAAGVRRLAVDAHTLPLTIVNNTGEWDNASIHFCIVGVDRITGRQSRITPEGAIVPVSLDDNGPDGYADYSIPLQSSGNTTINLSSMSGRVYFSLGEKLKFRVNPGDALAYPAGWVSTDPNYQVMHDCMEFTFDDTGMYCNTTMVDMFSVPLEIRLTGEQSQTTGTLVDGGRAGIFAGVGQNPDFARLVVDDLRVIAPGHGINSGLFDANYFDPYIDQVWSRYTSENLTVNANNRTFTGRVDGDVFEFDGGVTGFRRPTTSDVLFCNGALDAPNDGVTGPVAAVLGSGLNRSTLHDDPVAPSTDPTTFYRTPVSNHYSRVLHENAVDGRSYGFPFDDVAEFASYIQDHAPTGITVTLTPF</sequence>
<proteinExistence type="predicted"/>
<dbReference type="PANTHER" id="PTHR38165:SF1">
    <property type="entry name" value="GLUCANASE B"/>
    <property type="match status" value="1"/>
</dbReference>
<dbReference type="RefSeq" id="WP_093940422.1">
    <property type="nucleotide sequence ID" value="NZ_CP022521.1"/>
</dbReference>
<dbReference type="Gene3D" id="2.60.110.10">
    <property type="entry name" value="Thaumatin"/>
    <property type="match status" value="1"/>
</dbReference>